<dbReference type="RefSeq" id="WP_260574953.1">
    <property type="nucleotide sequence ID" value="NZ_CP104205.1"/>
</dbReference>
<dbReference type="Proteomes" id="UP001059209">
    <property type="component" value="Chromosome"/>
</dbReference>
<dbReference type="EMBL" id="CP104205">
    <property type="protein sequence ID" value="UWX56316.1"/>
    <property type="molecule type" value="Genomic_DNA"/>
</dbReference>
<gene>
    <name evidence="2" type="ORF">NYZ99_08970</name>
</gene>
<organism evidence="2 3">
    <name type="scientific">Maribacter litopenaei</name>
    <dbReference type="NCBI Taxonomy" id="2976127"/>
    <lineage>
        <taxon>Bacteria</taxon>
        <taxon>Pseudomonadati</taxon>
        <taxon>Bacteroidota</taxon>
        <taxon>Flavobacteriia</taxon>
        <taxon>Flavobacteriales</taxon>
        <taxon>Flavobacteriaceae</taxon>
        <taxon>Maribacter</taxon>
    </lineage>
</organism>
<proteinExistence type="predicted"/>
<keyword evidence="1" id="KW-0472">Membrane</keyword>
<accession>A0ABY5YBU9</accession>
<keyword evidence="1" id="KW-0812">Transmembrane</keyword>
<keyword evidence="1" id="KW-1133">Transmembrane helix</keyword>
<keyword evidence="3" id="KW-1185">Reference proteome</keyword>
<name>A0ABY5YBU9_9FLAO</name>
<reference evidence="2" key="1">
    <citation type="submission" date="2022-09" db="EMBL/GenBank/DDBJ databases">
        <title>Maribacter litopenaei sp. nov., isolated from the intestinal tract of the Pacific White Shrimp, Litopenaeus vannamei.</title>
        <authorList>
            <person name="Kim S.Y."/>
            <person name="Hwang C.Y."/>
        </authorList>
    </citation>
    <scope>NUCLEOTIDE SEQUENCE</scope>
    <source>
        <strain evidence="2">HL-LV01</strain>
    </source>
</reference>
<evidence type="ECO:0000313" key="3">
    <source>
        <dbReference type="Proteomes" id="UP001059209"/>
    </source>
</evidence>
<evidence type="ECO:0008006" key="4">
    <source>
        <dbReference type="Google" id="ProtNLM"/>
    </source>
</evidence>
<feature type="transmembrane region" description="Helical" evidence="1">
    <location>
        <begin position="6"/>
        <end position="24"/>
    </location>
</feature>
<protein>
    <recommendedName>
        <fullName evidence="4">VWA domain-containing protein</fullName>
    </recommendedName>
</protein>
<evidence type="ECO:0000313" key="2">
    <source>
        <dbReference type="EMBL" id="UWX56316.1"/>
    </source>
</evidence>
<feature type="transmembrane region" description="Helical" evidence="1">
    <location>
        <begin position="36"/>
        <end position="54"/>
    </location>
</feature>
<sequence>MQTETVLLIILAAIVALSVALFQYFFRNSRRGKLQFLLAFLRFFGVFGILLLLVNPKLEKTTYTIEKSFLTILVDNSSSVKDSENVIKSVLSALDEAEELKDRFTISKYAFGEVMEPMDSLSFQDRLTNINKPLYDINEAHRRKQGAVVLISDGNRERR</sequence>
<evidence type="ECO:0000256" key="1">
    <source>
        <dbReference type="SAM" id="Phobius"/>
    </source>
</evidence>